<sequence length="103" mass="11980">MSKKIDEEIEMTLNSLRRRGIEARFAENREVARKMIVDMVPENWIVGCGDSTTIRSTGVLQDLVDMGNRVLNPFIWPKVMREKPQKWPLRLMKQTSQGCDVFL</sequence>
<accession>X1IHD8</accession>
<name>X1IHD8_9ZZZZ</name>
<comment type="caution">
    <text evidence="2">The sequence shown here is derived from an EMBL/GenBank/DDBJ whole genome shotgun (WGS) entry which is preliminary data.</text>
</comment>
<feature type="domain" description="LUD" evidence="1">
    <location>
        <begin position="9"/>
        <end position="78"/>
    </location>
</feature>
<evidence type="ECO:0000259" key="1">
    <source>
        <dbReference type="Pfam" id="PF02589"/>
    </source>
</evidence>
<protein>
    <recommendedName>
        <fullName evidence="1">LUD domain-containing protein</fullName>
    </recommendedName>
</protein>
<organism evidence="2">
    <name type="scientific">marine sediment metagenome</name>
    <dbReference type="NCBI Taxonomy" id="412755"/>
    <lineage>
        <taxon>unclassified sequences</taxon>
        <taxon>metagenomes</taxon>
        <taxon>ecological metagenomes</taxon>
    </lineage>
</organism>
<dbReference type="EMBL" id="BARU01040761">
    <property type="protein sequence ID" value="GAH81127.1"/>
    <property type="molecule type" value="Genomic_DNA"/>
</dbReference>
<dbReference type="InterPro" id="IPR003741">
    <property type="entry name" value="LUD_dom"/>
</dbReference>
<feature type="non-terminal residue" evidence="2">
    <location>
        <position position="103"/>
    </location>
</feature>
<gene>
    <name evidence="2" type="ORF">S03H2_62965</name>
</gene>
<dbReference type="Pfam" id="PF02589">
    <property type="entry name" value="LUD_dom"/>
    <property type="match status" value="1"/>
</dbReference>
<proteinExistence type="predicted"/>
<dbReference type="AlphaFoldDB" id="X1IHD8"/>
<evidence type="ECO:0000313" key="2">
    <source>
        <dbReference type="EMBL" id="GAH81127.1"/>
    </source>
</evidence>
<reference evidence="2" key="1">
    <citation type="journal article" date="2014" name="Front. Microbiol.">
        <title>High frequency of phylogenetically diverse reductive dehalogenase-homologous genes in deep subseafloor sedimentary metagenomes.</title>
        <authorList>
            <person name="Kawai M."/>
            <person name="Futagami T."/>
            <person name="Toyoda A."/>
            <person name="Takaki Y."/>
            <person name="Nishi S."/>
            <person name="Hori S."/>
            <person name="Arai W."/>
            <person name="Tsubouchi T."/>
            <person name="Morono Y."/>
            <person name="Uchiyama I."/>
            <person name="Ito T."/>
            <person name="Fujiyama A."/>
            <person name="Inagaki F."/>
            <person name="Takami H."/>
        </authorList>
    </citation>
    <scope>NUCLEOTIDE SEQUENCE</scope>
    <source>
        <strain evidence="2">Expedition CK06-06</strain>
    </source>
</reference>